<evidence type="ECO:0000313" key="3">
    <source>
        <dbReference type="Proteomes" id="UP000765509"/>
    </source>
</evidence>
<accession>A0A9Q3D0R1</accession>
<feature type="compositionally biased region" description="Basic and acidic residues" evidence="1">
    <location>
        <begin position="34"/>
        <end position="47"/>
    </location>
</feature>
<feature type="compositionally biased region" description="Polar residues" evidence="1">
    <location>
        <begin position="1"/>
        <end position="15"/>
    </location>
</feature>
<gene>
    <name evidence="2" type="ORF">O181_031477</name>
</gene>
<feature type="region of interest" description="Disordered" evidence="1">
    <location>
        <begin position="1"/>
        <end position="51"/>
    </location>
</feature>
<protein>
    <submittedName>
        <fullName evidence="2">Uncharacterized protein</fullName>
    </submittedName>
</protein>
<proteinExistence type="predicted"/>
<comment type="caution">
    <text evidence="2">The sequence shown here is derived from an EMBL/GenBank/DDBJ whole genome shotgun (WGS) entry which is preliminary data.</text>
</comment>
<dbReference type="Proteomes" id="UP000765509">
    <property type="component" value="Unassembled WGS sequence"/>
</dbReference>
<evidence type="ECO:0000313" key="2">
    <source>
        <dbReference type="EMBL" id="MBW0491762.1"/>
    </source>
</evidence>
<organism evidence="2 3">
    <name type="scientific">Austropuccinia psidii MF-1</name>
    <dbReference type="NCBI Taxonomy" id="1389203"/>
    <lineage>
        <taxon>Eukaryota</taxon>
        <taxon>Fungi</taxon>
        <taxon>Dikarya</taxon>
        <taxon>Basidiomycota</taxon>
        <taxon>Pucciniomycotina</taxon>
        <taxon>Pucciniomycetes</taxon>
        <taxon>Pucciniales</taxon>
        <taxon>Sphaerophragmiaceae</taxon>
        <taxon>Austropuccinia</taxon>
    </lineage>
</organism>
<keyword evidence="3" id="KW-1185">Reference proteome</keyword>
<name>A0A9Q3D0R1_9BASI</name>
<sequence>MPQTPQDSTEFNEQRPSAPESGSEISDMVNSHKLGIEVESQSHEKNQDPPVLPECENSIILNIFNISKADSFVIAFISAQSPSSKKWNFKSYEKEKTVGPCAPTGYSGQDDVILSGEVEIISKEQFVSNIAQTIPRLEKTQKFSKIPDYVCQKIAEGMSLLKMDLSCVEVEESLPEGSQVVIGVPGKGLEKRPNVNAIKKNNKRRCTFEAAKDSVDQGDDIINVEFDHNDNKHLRTETPPVLNETIYDEAPPPYPQNIQAFQEREEIKDDTMGQEDITVIMTDPEPEVSTSTNVQVIFLSHVEEFVEILNYHSNITQESWKIGLDNINSIYKY</sequence>
<dbReference type="AlphaFoldDB" id="A0A9Q3D0R1"/>
<reference evidence="2" key="1">
    <citation type="submission" date="2021-03" db="EMBL/GenBank/DDBJ databases">
        <title>Draft genome sequence of rust myrtle Austropuccinia psidii MF-1, a brazilian biotype.</title>
        <authorList>
            <person name="Quecine M.C."/>
            <person name="Pachon D.M.R."/>
            <person name="Bonatelli M.L."/>
            <person name="Correr F.H."/>
            <person name="Franceschini L.M."/>
            <person name="Leite T.F."/>
            <person name="Margarido G.R.A."/>
            <person name="Almeida C.A."/>
            <person name="Ferrarezi J.A."/>
            <person name="Labate C.A."/>
        </authorList>
    </citation>
    <scope>NUCLEOTIDE SEQUENCE</scope>
    <source>
        <strain evidence="2">MF-1</strain>
    </source>
</reference>
<dbReference type="EMBL" id="AVOT02011249">
    <property type="protein sequence ID" value="MBW0491762.1"/>
    <property type="molecule type" value="Genomic_DNA"/>
</dbReference>
<evidence type="ECO:0000256" key="1">
    <source>
        <dbReference type="SAM" id="MobiDB-lite"/>
    </source>
</evidence>